<evidence type="ECO:0000313" key="8">
    <source>
        <dbReference type="EMBL" id="QIS14398.1"/>
    </source>
</evidence>
<keyword evidence="9" id="KW-1185">Reference proteome</keyword>
<dbReference type="CDD" id="cd00130">
    <property type="entry name" value="PAS"/>
    <property type="match status" value="1"/>
</dbReference>
<dbReference type="SUPFAM" id="SSF55785">
    <property type="entry name" value="PYP-like sensor domain (PAS domain)"/>
    <property type="match status" value="1"/>
</dbReference>
<dbReference type="SMART" id="SM01012">
    <property type="entry name" value="ANTAR"/>
    <property type="match status" value="1"/>
</dbReference>
<protein>
    <recommendedName>
        <fullName evidence="2">histidine kinase</fullName>
        <ecNumber evidence="2">2.7.13.3</ecNumber>
    </recommendedName>
</protein>
<dbReference type="EC" id="2.7.13.3" evidence="2"/>
<dbReference type="InterPro" id="IPR005561">
    <property type="entry name" value="ANTAR"/>
</dbReference>
<gene>
    <name evidence="8" type="ORF">F5544_32805</name>
</gene>
<dbReference type="InterPro" id="IPR036388">
    <property type="entry name" value="WH-like_DNA-bd_sf"/>
</dbReference>
<keyword evidence="5" id="KW-0418">Kinase</keyword>
<dbReference type="Gene3D" id="3.30.450.20">
    <property type="entry name" value="PAS domain"/>
    <property type="match status" value="1"/>
</dbReference>
<evidence type="ECO:0000256" key="2">
    <source>
        <dbReference type="ARBA" id="ARBA00012438"/>
    </source>
</evidence>
<comment type="catalytic activity">
    <reaction evidence="1">
        <text>ATP + protein L-histidine = ADP + protein N-phospho-L-histidine.</text>
        <dbReference type="EC" id="2.7.13.3"/>
    </reaction>
</comment>
<dbReference type="PROSITE" id="PS50921">
    <property type="entry name" value="ANTAR"/>
    <property type="match status" value="1"/>
</dbReference>
<dbReference type="InterPro" id="IPR000014">
    <property type="entry name" value="PAS"/>
</dbReference>
<organism evidence="8 9">
    <name type="scientific">Nocardia arthritidis</name>
    <dbReference type="NCBI Taxonomy" id="228602"/>
    <lineage>
        <taxon>Bacteria</taxon>
        <taxon>Bacillati</taxon>
        <taxon>Actinomycetota</taxon>
        <taxon>Actinomycetes</taxon>
        <taxon>Mycobacteriales</taxon>
        <taxon>Nocardiaceae</taxon>
        <taxon>Nocardia</taxon>
    </lineage>
</organism>
<dbReference type="Pfam" id="PF08447">
    <property type="entry name" value="PAS_3"/>
    <property type="match status" value="1"/>
</dbReference>
<dbReference type="PANTHER" id="PTHR43304">
    <property type="entry name" value="PHYTOCHROME-LIKE PROTEIN CPH1"/>
    <property type="match status" value="1"/>
</dbReference>
<evidence type="ECO:0000313" key="9">
    <source>
        <dbReference type="Proteomes" id="UP000503540"/>
    </source>
</evidence>
<dbReference type="SUPFAM" id="SSF52172">
    <property type="entry name" value="CheY-like"/>
    <property type="match status" value="1"/>
</dbReference>
<evidence type="ECO:0000259" key="7">
    <source>
        <dbReference type="PROSITE" id="PS50921"/>
    </source>
</evidence>
<name>A0A6G9YMG5_9NOCA</name>
<dbReference type="InterPro" id="IPR052162">
    <property type="entry name" value="Sensor_kinase/Photoreceptor"/>
</dbReference>
<evidence type="ECO:0000259" key="6">
    <source>
        <dbReference type="PROSITE" id="PS50112"/>
    </source>
</evidence>
<accession>A0A6G9YMG5</accession>
<dbReference type="InterPro" id="IPR011006">
    <property type="entry name" value="CheY-like_superfamily"/>
</dbReference>
<dbReference type="GO" id="GO:0003723">
    <property type="term" value="F:RNA binding"/>
    <property type="evidence" value="ECO:0007669"/>
    <property type="project" value="InterPro"/>
</dbReference>
<dbReference type="EMBL" id="CP046172">
    <property type="protein sequence ID" value="QIS14398.1"/>
    <property type="molecule type" value="Genomic_DNA"/>
</dbReference>
<evidence type="ECO:0000256" key="4">
    <source>
        <dbReference type="ARBA" id="ARBA00022679"/>
    </source>
</evidence>
<dbReference type="PANTHER" id="PTHR43304:SF1">
    <property type="entry name" value="PAC DOMAIN-CONTAINING PROTEIN"/>
    <property type="match status" value="1"/>
</dbReference>
<keyword evidence="4" id="KW-0808">Transferase</keyword>
<proteinExistence type="predicted"/>
<feature type="domain" description="PAS" evidence="6">
    <location>
        <begin position="39"/>
        <end position="84"/>
    </location>
</feature>
<evidence type="ECO:0000256" key="5">
    <source>
        <dbReference type="ARBA" id="ARBA00022777"/>
    </source>
</evidence>
<sequence length="234" mass="26393">MTIPPERTRHDDRCVSDDGVPPQTMGTFSFRFSDQRWEWSDEVARMHGYQPGSVRVTTELVLSHKHPEDRAAVTEVLDLALRTGAPFSSRHRIVDTAGNVHHMLVVADRMFDESDALVGTHGYYVDLTGTLADAKNEMLQQTLPELVAARAVIEQAKGVLMRIYRINAEQAFRVLSWRSQETNTKLRVLAAQIIDELDTIDPVPPDIQSQFDHLLLTAHERVPGSTADGRDRRN</sequence>
<evidence type="ECO:0000256" key="1">
    <source>
        <dbReference type="ARBA" id="ARBA00000085"/>
    </source>
</evidence>
<dbReference type="AlphaFoldDB" id="A0A6G9YMG5"/>
<dbReference type="Gene3D" id="1.10.10.10">
    <property type="entry name" value="Winged helix-like DNA-binding domain superfamily/Winged helix DNA-binding domain"/>
    <property type="match status" value="1"/>
</dbReference>
<evidence type="ECO:0000256" key="3">
    <source>
        <dbReference type="ARBA" id="ARBA00022553"/>
    </source>
</evidence>
<dbReference type="PROSITE" id="PS50112">
    <property type="entry name" value="PAS"/>
    <property type="match status" value="1"/>
</dbReference>
<reference evidence="8 9" key="1">
    <citation type="journal article" date="2019" name="ACS Chem. Biol.">
        <title>Identification and Mobilization of a Cryptic Antibiotic Biosynthesis Gene Locus from a Human-Pathogenic Nocardia Isolate.</title>
        <authorList>
            <person name="Herisse M."/>
            <person name="Ishida K."/>
            <person name="Porter J.L."/>
            <person name="Howden B."/>
            <person name="Hertweck C."/>
            <person name="Stinear T.P."/>
            <person name="Pidot S.J."/>
        </authorList>
    </citation>
    <scope>NUCLEOTIDE SEQUENCE [LARGE SCALE GENOMIC DNA]</scope>
    <source>
        <strain evidence="8 9">AUSMDU00012717</strain>
    </source>
</reference>
<keyword evidence="3" id="KW-0597">Phosphoprotein</keyword>
<dbReference type="GO" id="GO:0004673">
    <property type="term" value="F:protein histidine kinase activity"/>
    <property type="evidence" value="ECO:0007669"/>
    <property type="project" value="UniProtKB-EC"/>
</dbReference>
<dbReference type="InterPro" id="IPR035965">
    <property type="entry name" value="PAS-like_dom_sf"/>
</dbReference>
<dbReference type="Pfam" id="PF03861">
    <property type="entry name" value="ANTAR"/>
    <property type="match status" value="1"/>
</dbReference>
<dbReference type="InterPro" id="IPR013655">
    <property type="entry name" value="PAS_fold_3"/>
</dbReference>
<feature type="domain" description="ANTAR" evidence="7">
    <location>
        <begin position="133"/>
        <end position="194"/>
    </location>
</feature>
<dbReference type="Proteomes" id="UP000503540">
    <property type="component" value="Chromosome"/>
</dbReference>
<dbReference type="KEGG" id="nah:F5544_32805"/>